<dbReference type="AlphaFoldDB" id="A0A7W8HD97"/>
<reference evidence="1 2" key="1">
    <citation type="submission" date="2020-08" db="EMBL/GenBank/DDBJ databases">
        <title>Genomic Encyclopedia of Type Strains, Phase IV (KMG-IV): sequencing the most valuable type-strain genomes for metagenomic binning, comparative biology and taxonomic classification.</title>
        <authorList>
            <person name="Goeker M."/>
        </authorList>
    </citation>
    <scope>NUCLEOTIDE SEQUENCE [LARGE SCALE GENOMIC DNA]</scope>
    <source>
        <strain evidence="1 2">DSM 106146</strain>
    </source>
</reference>
<evidence type="ECO:0000313" key="2">
    <source>
        <dbReference type="Proteomes" id="UP000543642"/>
    </source>
</evidence>
<dbReference type="Proteomes" id="UP000543642">
    <property type="component" value="Unassembled WGS sequence"/>
</dbReference>
<evidence type="ECO:0000313" key="1">
    <source>
        <dbReference type="EMBL" id="MBB5266282.1"/>
    </source>
</evidence>
<comment type="caution">
    <text evidence="1">The sequence shown here is derived from an EMBL/GenBank/DDBJ whole genome shotgun (WGS) entry which is preliminary data.</text>
</comment>
<protein>
    <submittedName>
        <fullName evidence="1">Uncharacterized protein</fullName>
    </submittedName>
</protein>
<sequence>MFIISASVDPENAAERLDAVLETQLMDGV</sequence>
<gene>
    <name evidence="1" type="ORF">HNP82_003439</name>
</gene>
<keyword evidence="2" id="KW-1185">Reference proteome</keyword>
<accession>A0A7W8HD97</accession>
<proteinExistence type="predicted"/>
<dbReference type="EMBL" id="JACHFW010000025">
    <property type="protein sequence ID" value="MBB5266282.1"/>
    <property type="molecule type" value="Genomic_DNA"/>
</dbReference>
<name>A0A7W8HD97_9FIRM</name>
<organism evidence="1 2">
    <name type="scientific">Catenibacillus scindens</name>
    <dbReference type="NCBI Taxonomy" id="673271"/>
    <lineage>
        <taxon>Bacteria</taxon>
        <taxon>Bacillati</taxon>
        <taxon>Bacillota</taxon>
        <taxon>Clostridia</taxon>
        <taxon>Lachnospirales</taxon>
        <taxon>Lachnospiraceae</taxon>
        <taxon>Catenibacillus</taxon>
    </lineage>
</organism>